<dbReference type="GO" id="GO:0005524">
    <property type="term" value="F:ATP binding"/>
    <property type="evidence" value="ECO:0007669"/>
    <property type="project" value="UniProtKB-UniRule"/>
</dbReference>
<name>A0A7E4UNV8_PANRE</name>
<organism evidence="13 14">
    <name type="scientific">Panagrellus redivivus</name>
    <name type="common">Microworm</name>
    <dbReference type="NCBI Taxonomy" id="6233"/>
    <lineage>
        <taxon>Eukaryota</taxon>
        <taxon>Metazoa</taxon>
        <taxon>Ecdysozoa</taxon>
        <taxon>Nematoda</taxon>
        <taxon>Chromadorea</taxon>
        <taxon>Rhabditida</taxon>
        <taxon>Tylenchina</taxon>
        <taxon>Panagrolaimomorpha</taxon>
        <taxon>Panagrolaimoidea</taxon>
        <taxon>Panagrolaimidae</taxon>
        <taxon>Panagrellus</taxon>
    </lineage>
</organism>
<reference evidence="13" key="1">
    <citation type="journal article" date="2013" name="Genetics">
        <title>The draft genome and transcriptome of Panagrellus redivivus are shaped by the harsh demands of a free-living lifestyle.</title>
        <authorList>
            <person name="Srinivasan J."/>
            <person name="Dillman A.R."/>
            <person name="Macchietto M.G."/>
            <person name="Heikkinen L."/>
            <person name="Lakso M."/>
            <person name="Fracchia K.M."/>
            <person name="Antoshechkin I."/>
            <person name="Mortazavi A."/>
            <person name="Wong G."/>
            <person name="Sternberg P.W."/>
        </authorList>
    </citation>
    <scope>NUCLEOTIDE SEQUENCE [LARGE SCALE GENOMIC DNA]</scope>
    <source>
        <strain evidence="13">MT8872</strain>
    </source>
</reference>
<evidence type="ECO:0000256" key="1">
    <source>
        <dbReference type="ARBA" id="ARBA00009196"/>
    </source>
</evidence>
<dbReference type="SMART" id="SM00090">
    <property type="entry name" value="RIO"/>
    <property type="match status" value="1"/>
</dbReference>
<dbReference type="Gene3D" id="3.30.200.20">
    <property type="entry name" value="Phosphorylase Kinase, domain 1"/>
    <property type="match status" value="1"/>
</dbReference>
<dbReference type="InterPro" id="IPR018935">
    <property type="entry name" value="RIO_kinase_CS"/>
</dbReference>
<proteinExistence type="inferred from homology"/>
<dbReference type="InterPro" id="IPR051272">
    <property type="entry name" value="RIO-type_Ser/Thr_kinase"/>
</dbReference>
<dbReference type="InterPro" id="IPR011009">
    <property type="entry name" value="Kinase-like_dom_sf"/>
</dbReference>
<evidence type="ECO:0000256" key="11">
    <source>
        <dbReference type="PIRNR" id="PIRNR038146"/>
    </source>
</evidence>
<accession>A0A7E4UNV8</accession>
<dbReference type="InterPro" id="IPR018934">
    <property type="entry name" value="RIO_dom"/>
</dbReference>
<sequence length="529" mass="60679">MADGLPSTSVWGRPAASDAAKPAASLADIMSEELVTEIQKVEIADDERERLEILKMLREAGVPEYELDTSNDFQIAVELSVDPDISADEAMARQLQRELDREHELNAKFEASKSTGGVAKAVVGHDSYKYLREEEEERQADSSEDEEDFRELATNMLYQYKKPEFPPCGFRKDPSGNGNIITKHDKEITAAKNCERAMHFPTGVQTGDFVGHNISNRVFNSLRTHVKAESKRQQRLKDKDEQATNEATVDGQTRLILFKWINLTEFDEVDEVIATGKESAVLHARKNVDAEDEAHYAIKVYKMTLDAFKNRAEYVKDDFRFKNPRRVMKVWAEKEFLNLKRIHRAGLRCPIPLHLKKHVLLMTMIGHKEAAIRLKNVVWVDEEQRQKAYAQSKEIICRMYSECNLIHGDFSEFNLLYHDGDVYVIDVAQAMDLSHSRALMFLVRDIENILEFFHRIGTDDLPSSTALFNEVTGLDMDENDNLSVQVEAFETENRGIDRRKDKNCPANVELRAYNEERRNRSKSPAKDFN</sequence>
<dbReference type="EC" id="2.7.11.1" evidence="11"/>
<keyword evidence="6 11" id="KW-0418">Kinase</keyword>
<reference evidence="14" key="2">
    <citation type="submission" date="2020-10" db="UniProtKB">
        <authorList>
            <consortium name="WormBaseParasite"/>
        </authorList>
    </citation>
    <scope>IDENTIFICATION</scope>
</reference>
<evidence type="ECO:0000256" key="7">
    <source>
        <dbReference type="ARBA" id="ARBA00022840"/>
    </source>
</evidence>
<comment type="similarity">
    <text evidence="1 11">Belongs to the protein kinase superfamily. RIO-type Ser/Thr kinase family.</text>
</comment>
<comment type="catalytic activity">
    <reaction evidence="10 11">
        <text>L-seryl-[protein] + ATP = O-phospho-L-seryl-[protein] + ADP + H(+)</text>
        <dbReference type="Rhea" id="RHEA:17989"/>
        <dbReference type="Rhea" id="RHEA-COMP:9863"/>
        <dbReference type="Rhea" id="RHEA-COMP:11604"/>
        <dbReference type="ChEBI" id="CHEBI:15378"/>
        <dbReference type="ChEBI" id="CHEBI:29999"/>
        <dbReference type="ChEBI" id="CHEBI:30616"/>
        <dbReference type="ChEBI" id="CHEBI:83421"/>
        <dbReference type="ChEBI" id="CHEBI:456216"/>
        <dbReference type="EC" id="2.7.11.1"/>
    </reaction>
</comment>
<dbReference type="InterPro" id="IPR000687">
    <property type="entry name" value="RIO_kinase"/>
</dbReference>
<evidence type="ECO:0000256" key="6">
    <source>
        <dbReference type="ARBA" id="ARBA00022777"/>
    </source>
</evidence>
<evidence type="ECO:0000256" key="9">
    <source>
        <dbReference type="ARBA" id="ARBA00047899"/>
    </source>
</evidence>
<dbReference type="InterPro" id="IPR017406">
    <property type="entry name" value="Ser/Thr_kinase_Rio3"/>
</dbReference>
<dbReference type="GO" id="GO:0046872">
    <property type="term" value="F:metal ion binding"/>
    <property type="evidence" value="ECO:0007669"/>
    <property type="project" value="UniProtKB-UniRule"/>
</dbReference>
<evidence type="ECO:0000256" key="5">
    <source>
        <dbReference type="ARBA" id="ARBA00022741"/>
    </source>
</evidence>
<evidence type="ECO:0000256" key="10">
    <source>
        <dbReference type="ARBA" id="ARBA00048679"/>
    </source>
</evidence>
<dbReference type="Gene3D" id="1.10.510.10">
    <property type="entry name" value="Transferase(Phosphotransferase) domain 1"/>
    <property type="match status" value="1"/>
</dbReference>
<evidence type="ECO:0000256" key="2">
    <source>
        <dbReference type="ARBA" id="ARBA00022527"/>
    </source>
</evidence>
<keyword evidence="7" id="KW-0067">ATP-binding</keyword>
<evidence type="ECO:0000256" key="8">
    <source>
        <dbReference type="ARBA" id="ARBA00022842"/>
    </source>
</evidence>
<dbReference type="PIRSF" id="PIRSF038146">
    <property type="entry name" value="Ser/Thr_PK_RIO3"/>
    <property type="match status" value="1"/>
</dbReference>
<feature type="domain" description="RIO kinase" evidence="12">
    <location>
        <begin position="238"/>
        <end position="473"/>
    </location>
</feature>
<protein>
    <recommendedName>
        <fullName evidence="11">Serine/threonine-protein kinase RIO3</fullName>
        <ecNumber evidence="11">2.7.11.1</ecNumber>
    </recommendedName>
</protein>
<dbReference type="AlphaFoldDB" id="A0A7E4UNV8"/>
<dbReference type="Proteomes" id="UP000492821">
    <property type="component" value="Unassembled WGS sequence"/>
</dbReference>
<comment type="cofactor">
    <cofactor evidence="11">
        <name>Mg(2+)</name>
        <dbReference type="ChEBI" id="CHEBI:18420"/>
    </cofactor>
</comment>
<evidence type="ECO:0000313" key="13">
    <source>
        <dbReference type="Proteomes" id="UP000492821"/>
    </source>
</evidence>
<keyword evidence="4 11" id="KW-0479">Metal-binding</keyword>
<evidence type="ECO:0000259" key="12">
    <source>
        <dbReference type="SMART" id="SM00090"/>
    </source>
</evidence>
<dbReference type="SUPFAM" id="SSF56112">
    <property type="entry name" value="Protein kinase-like (PK-like)"/>
    <property type="match status" value="1"/>
</dbReference>
<keyword evidence="13" id="KW-1185">Reference proteome</keyword>
<dbReference type="PANTHER" id="PTHR45723">
    <property type="entry name" value="SERINE/THREONINE-PROTEIN KINASE RIO1"/>
    <property type="match status" value="1"/>
</dbReference>
<keyword evidence="8 11" id="KW-0460">Magnesium</keyword>
<dbReference type="GO" id="GO:0004674">
    <property type="term" value="F:protein serine/threonine kinase activity"/>
    <property type="evidence" value="ECO:0007669"/>
    <property type="project" value="UniProtKB-UniRule"/>
</dbReference>
<keyword evidence="3 11" id="KW-0808">Transferase</keyword>
<keyword evidence="2 11" id="KW-0723">Serine/threonine-protein kinase</keyword>
<dbReference type="PROSITE" id="PS01245">
    <property type="entry name" value="RIO1"/>
    <property type="match status" value="1"/>
</dbReference>
<dbReference type="WBParaSite" id="Pan_g10985.t1">
    <property type="protein sequence ID" value="Pan_g10985.t1"/>
    <property type="gene ID" value="Pan_g10985"/>
</dbReference>
<keyword evidence="5 11" id="KW-0547">Nucleotide-binding</keyword>
<evidence type="ECO:0000256" key="4">
    <source>
        <dbReference type="ARBA" id="ARBA00022723"/>
    </source>
</evidence>
<evidence type="ECO:0000256" key="3">
    <source>
        <dbReference type="ARBA" id="ARBA00022679"/>
    </source>
</evidence>
<dbReference type="Pfam" id="PF01163">
    <property type="entry name" value="RIO1"/>
    <property type="match status" value="1"/>
</dbReference>
<comment type="catalytic activity">
    <reaction evidence="9 11">
        <text>L-threonyl-[protein] + ATP = O-phospho-L-threonyl-[protein] + ADP + H(+)</text>
        <dbReference type="Rhea" id="RHEA:46608"/>
        <dbReference type="Rhea" id="RHEA-COMP:11060"/>
        <dbReference type="Rhea" id="RHEA-COMP:11605"/>
        <dbReference type="ChEBI" id="CHEBI:15378"/>
        <dbReference type="ChEBI" id="CHEBI:30013"/>
        <dbReference type="ChEBI" id="CHEBI:30616"/>
        <dbReference type="ChEBI" id="CHEBI:61977"/>
        <dbReference type="ChEBI" id="CHEBI:456216"/>
        <dbReference type="EC" id="2.7.11.1"/>
    </reaction>
</comment>
<evidence type="ECO:0000313" key="14">
    <source>
        <dbReference type="WBParaSite" id="Pan_g10985.t1"/>
    </source>
</evidence>